<feature type="transmembrane region" description="Helical" evidence="4">
    <location>
        <begin position="102"/>
        <end position="124"/>
    </location>
</feature>
<dbReference type="Proteomes" id="UP000559987">
    <property type="component" value="Unassembled WGS sequence"/>
</dbReference>
<dbReference type="InterPro" id="IPR050469">
    <property type="entry name" value="Diguanylate_Cyclase"/>
</dbReference>
<dbReference type="Gene3D" id="3.30.70.270">
    <property type="match status" value="1"/>
</dbReference>
<feature type="domain" description="GGDEF" evidence="5">
    <location>
        <begin position="245"/>
        <end position="377"/>
    </location>
</feature>
<accession>A0A839UMH2</accession>
<dbReference type="GO" id="GO:0043709">
    <property type="term" value="P:cell adhesion involved in single-species biofilm formation"/>
    <property type="evidence" value="ECO:0007669"/>
    <property type="project" value="TreeGrafter"/>
</dbReference>
<dbReference type="PANTHER" id="PTHR45138">
    <property type="entry name" value="REGULATORY COMPONENTS OF SENSORY TRANSDUCTION SYSTEM"/>
    <property type="match status" value="1"/>
</dbReference>
<evidence type="ECO:0000313" key="6">
    <source>
        <dbReference type="EMBL" id="MBB3169384.1"/>
    </source>
</evidence>
<reference evidence="6 7" key="1">
    <citation type="submission" date="2020-08" db="EMBL/GenBank/DDBJ databases">
        <title>Genomic Encyclopedia of Type Strains, Phase III (KMG-III): the genomes of soil and plant-associated and newly described type strains.</title>
        <authorList>
            <person name="Whitman W."/>
        </authorList>
    </citation>
    <scope>NUCLEOTIDE SEQUENCE [LARGE SCALE GENOMIC DNA]</scope>
    <source>
        <strain evidence="6 7">CECT 8571</strain>
    </source>
</reference>
<evidence type="ECO:0000256" key="4">
    <source>
        <dbReference type="SAM" id="Phobius"/>
    </source>
</evidence>
<keyword evidence="4" id="KW-0472">Membrane</keyword>
<feature type="transmembrane region" description="Helical" evidence="4">
    <location>
        <begin position="136"/>
        <end position="155"/>
    </location>
</feature>
<evidence type="ECO:0000256" key="3">
    <source>
        <dbReference type="ARBA" id="ARBA00034247"/>
    </source>
</evidence>
<sequence>MATVGTLQFVQVVLAISVYIEVLPGLLISPGSAVLFTGTILAVLLVYIVDDALGARKLIYSLFLANILLSLITLSVSTHLTGNGVHLFVDIPREIFIQHPRFMIVGTITLFLDTILVIIAYEYLTRLKSLFLRISLALSVVMIFDCLLFITGSFVENKDYLNILFSSMAGKLMMVPAAALAVALLHRIMTKTADNESRNITDFFNLLTYREKYELAKIDSIVDPLTRLFNRRAFNSEFQDWSELDSYAILMIDADRFKSINDELGHAVGDNVLKLISSAITTHLRGSDVAYRYGGEEFLVFLPYTNIEDAVVVSKRIQEALNLNIKNYPLPDHRDVTLSIGVAAAPKDGKLSQDIINVADNRLYWAKNNGRNQVVSS</sequence>
<dbReference type="InterPro" id="IPR000160">
    <property type="entry name" value="GGDEF_dom"/>
</dbReference>
<evidence type="ECO:0000256" key="2">
    <source>
        <dbReference type="ARBA" id="ARBA00012528"/>
    </source>
</evidence>
<gene>
    <name evidence="6" type="ORF">FHS30_002592</name>
</gene>
<dbReference type="GO" id="GO:0052621">
    <property type="term" value="F:diguanylate cyclase activity"/>
    <property type="evidence" value="ECO:0007669"/>
    <property type="project" value="UniProtKB-EC"/>
</dbReference>
<proteinExistence type="predicted"/>
<feature type="transmembrane region" description="Helical" evidence="4">
    <location>
        <begin position="161"/>
        <end position="185"/>
    </location>
</feature>
<comment type="cofactor">
    <cofactor evidence="1">
        <name>Mg(2+)</name>
        <dbReference type="ChEBI" id="CHEBI:18420"/>
    </cofactor>
</comment>
<dbReference type="AlphaFoldDB" id="A0A839UMH2"/>
<keyword evidence="4" id="KW-1133">Transmembrane helix</keyword>
<dbReference type="Pfam" id="PF00990">
    <property type="entry name" value="GGDEF"/>
    <property type="match status" value="1"/>
</dbReference>
<dbReference type="InterPro" id="IPR043128">
    <property type="entry name" value="Rev_trsase/Diguanyl_cyclase"/>
</dbReference>
<dbReference type="GO" id="GO:0005886">
    <property type="term" value="C:plasma membrane"/>
    <property type="evidence" value="ECO:0007669"/>
    <property type="project" value="TreeGrafter"/>
</dbReference>
<evidence type="ECO:0000256" key="1">
    <source>
        <dbReference type="ARBA" id="ARBA00001946"/>
    </source>
</evidence>
<dbReference type="PROSITE" id="PS50887">
    <property type="entry name" value="GGDEF"/>
    <property type="match status" value="1"/>
</dbReference>
<name>A0A839UMH2_9GAMM</name>
<protein>
    <recommendedName>
        <fullName evidence="2">diguanylate cyclase</fullName>
        <ecNumber evidence="2">2.7.7.65</ecNumber>
    </recommendedName>
</protein>
<feature type="transmembrane region" description="Helical" evidence="4">
    <location>
        <begin position="25"/>
        <end position="47"/>
    </location>
</feature>
<feature type="transmembrane region" description="Helical" evidence="4">
    <location>
        <begin position="59"/>
        <end position="82"/>
    </location>
</feature>
<dbReference type="FunFam" id="3.30.70.270:FF:000001">
    <property type="entry name" value="Diguanylate cyclase domain protein"/>
    <property type="match status" value="1"/>
</dbReference>
<comment type="caution">
    <text evidence="6">The sequence shown here is derived from an EMBL/GenBank/DDBJ whole genome shotgun (WGS) entry which is preliminary data.</text>
</comment>
<evidence type="ECO:0000313" key="7">
    <source>
        <dbReference type="Proteomes" id="UP000559987"/>
    </source>
</evidence>
<comment type="catalytic activity">
    <reaction evidence="3">
        <text>2 GTP = 3',3'-c-di-GMP + 2 diphosphate</text>
        <dbReference type="Rhea" id="RHEA:24898"/>
        <dbReference type="ChEBI" id="CHEBI:33019"/>
        <dbReference type="ChEBI" id="CHEBI:37565"/>
        <dbReference type="ChEBI" id="CHEBI:58805"/>
        <dbReference type="EC" id="2.7.7.65"/>
    </reaction>
</comment>
<dbReference type="EMBL" id="JACHXZ010000003">
    <property type="protein sequence ID" value="MBB3169384.1"/>
    <property type="molecule type" value="Genomic_DNA"/>
</dbReference>
<keyword evidence="7" id="KW-1185">Reference proteome</keyword>
<dbReference type="CDD" id="cd01949">
    <property type="entry name" value="GGDEF"/>
    <property type="match status" value="1"/>
</dbReference>
<evidence type="ECO:0000259" key="5">
    <source>
        <dbReference type="PROSITE" id="PS50887"/>
    </source>
</evidence>
<dbReference type="Pfam" id="PF20973">
    <property type="entry name" value="VUPS"/>
    <property type="match status" value="1"/>
</dbReference>
<dbReference type="InterPro" id="IPR048533">
    <property type="entry name" value="VUPS"/>
</dbReference>
<dbReference type="NCBIfam" id="TIGR00254">
    <property type="entry name" value="GGDEF"/>
    <property type="match status" value="1"/>
</dbReference>
<dbReference type="SMART" id="SM00267">
    <property type="entry name" value="GGDEF"/>
    <property type="match status" value="1"/>
</dbReference>
<dbReference type="PANTHER" id="PTHR45138:SF9">
    <property type="entry name" value="DIGUANYLATE CYCLASE DGCM-RELATED"/>
    <property type="match status" value="1"/>
</dbReference>
<organism evidence="6 7">
    <name type="scientific">Simiduia aestuariiviva</name>
    <dbReference type="NCBI Taxonomy" id="1510459"/>
    <lineage>
        <taxon>Bacteria</taxon>
        <taxon>Pseudomonadati</taxon>
        <taxon>Pseudomonadota</taxon>
        <taxon>Gammaproteobacteria</taxon>
        <taxon>Cellvibrionales</taxon>
        <taxon>Cellvibrionaceae</taxon>
        <taxon>Simiduia</taxon>
    </lineage>
</organism>
<dbReference type="SUPFAM" id="SSF55073">
    <property type="entry name" value="Nucleotide cyclase"/>
    <property type="match status" value="1"/>
</dbReference>
<keyword evidence="4" id="KW-0812">Transmembrane</keyword>
<dbReference type="EC" id="2.7.7.65" evidence="2"/>
<dbReference type="GO" id="GO:1902201">
    <property type="term" value="P:negative regulation of bacterial-type flagellum-dependent cell motility"/>
    <property type="evidence" value="ECO:0007669"/>
    <property type="project" value="TreeGrafter"/>
</dbReference>
<dbReference type="InterPro" id="IPR029787">
    <property type="entry name" value="Nucleotide_cyclase"/>
</dbReference>